<reference evidence="1 2" key="1">
    <citation type="submission" date="2010-03" db="EMBL/GenBank/DDBJ databases">
        <title>The genome sequence of Eubacterium siraeum V10Sc8a.</title>
        <authorList>
            <consortium name="metaHIT consortium -- http://www.metahit.eu/"/>
            <person name="Pajon A."/>
            <person name="Turner K."/>
            <person name="Parkhill J."/>
            <person name="Duncan S."/>
            <person name="Flint H."/>
        </authorList>
    </citation>
    <scope>NUCLEOTIDE SEQUENCE [LARGE SCALE GENOMIC DNA]</scope>
    <source>
        <strain evidence="1 2">V10Sc8a</strain>
    </source>
</reference>
<evidence type="ECO:0000313" key="1">
    <source>
        <dbReference type="EMBL" id="CBL33961.1"/>
    </source>
</evidence>
<dbReference type="EMBL" id="FP929059">
    <property type="protein sequence ID" value="CBL33961.1"/>
    <property type="molecule type" value="Genomic_DNA"/>
</dbReference>
<protein>
    <submittedName>
        <fullName evidence="1">Uncharacterized protein</fullName>
    </submittedName>
</protein>
<name>D4MJM8_9FIRM</name>
<dbReference type="HOGENOM" id="CLU_2843334_0_0_9"/>
<dbReference type="BioCyc" id="ESIR717961:G136L-727-MONOMER"/>
<sequence length="64" mass="7106">MHKGFARCKANQAYTAFHPGKGVFGKDAEIRTRRALHEAKPSECPKGDRGSELEVCFKNILSTN</sequence>
<evidence type="ECO:0000313" key="2">
    <source>
        <dbReference type="Proteomes" id="UP000007050"/>
    </source>
</evidence>
<accession>D4MJM8</accession>
<proteinExistence type="predicted"/>
<dbReference type="AlphaFoldDB" id="D4MJM8"/>
<gene>
    <name evidence="1" type="ORF">ES1_08880</name>
</gene>
<dbReference type="Proteomes" id="UP000007050">
    <property type="component" value="Chromosome"/>
</dbReference>
<dbReference type="KEGG" id="esr:ES1_08880"/>
<organism evidence="1 2">
    <name type="scientific">[Eubacterium] siraeum V10Sc8a</name>
    <dbReference type="NCBI Taxonomy" id="717961"/>
    <lineage>
        <taxon>Bacteria</taxon>
        <taxon>Bacillati</taxon>
        <taxon>Bacillota</taxon>
        <taxon>Clostridia</taxon>
        <taxon>Eubacteriales</taxon>
        <taxon>Oscillospiraceae</taxon>
        <taxon>Oscillospiraceae incertae sedis</taxon>
    </lineage>
</organism>
<reference evidence="1 2" key="2">
    <citation type="submission" date="2010-03" db="EMBL/GenBank/DDBJ databases">
        <authorList>
            <person name="Pajon A."/>
        </authorList>
    </citation>
    <scope>NUCLEOTIDE SEQUENCE [LARGE SCALE GENOMIC DNA]</scope>
    <source>
        <strain evidence="1 2">V10Sc8a</strain>
    </source>
</reference>